<comment type="caution">
    <text evidence="7">The sequence shown here is derived from an EMBL/GenBank/DDBJ whole genome shotgun (WGS) entry which is preliminary data.</text>
</comment>
<evidence type="ECO:0000256" key="6">
    <source>
        <dbReference type="ARBA" id="ARBA00023235"/>
    </source>
</evidence>
<dbReference type="EC" id="5.3.1.12" evidence="4"/>
<reference evidence="7 8" key="1">
    <citation type="submission" date="2020-08" db="EMBL/GenBank/DDBJ databases">
        <title>Genomic Encyclopedia of Type Strains, Phase IV (KMG-IV): sequencing the most valuable type-strain genomes for metagenomic binning, comparative biology and taxonomic classification.</title>
        <authorList>
            <person name="Goeker M."/>
        </authorList>
    </citation>
    <scope>NUCLEOTIDE SEQUENCE [LARGE SCALE GENOMIC DNA]</scope>
    <source>
        <strain evidence="7 8">YIM 65646</strain>
    </source>
</reference>
<organism evidence="7 8">
    <name type="scientific">Phytomonospora endophytica</name>
    <dbReference type="NCBI Taxonomy" id="714109"/>
    <lineage>
        <taxon>Bacteria</taxon>
        <taxon>Bacillati</taxon>
        <taxon>Actinomycetota</taxon>
        <taxon>Actinomycetes</taxon>
        <taxon>Micromonosporales</taxon>
        <taxon>Micromonosporaceae</taxon>
        <taxon>Phytomonospora</taxon>
    </lineage>
</organism>
<sequence>MPHPDLLFPPDREVRAIARELFALTRDLPLICPHGHVDPALIADDAPFGDPARLFVVPDHYVTRMLLSQGIPPAELGVPSVDGTTVQADGRKIWHLLAANWHLFRGTPSRLWLEQTFADVFGVETPLSPDTADDVYDLLSERLAEPAYRPRALFTRFGIETLATTESPLDDLSAHARLAAEGWGGPGGRVITTFRPDDVVDLEWAGWAERVERLGEVAGADTSTFTGYLTALRSRREAFIAAGATSSDHGHPTAATADLGPEGAAAVFERGLHGTATAADAESFRAHMILEFARMSIEDGLVMQLHPGSVRNHNRWLHATHGRDVGGDIPQATDYVRGLEPLLSRHGNDPRLRVVVYTLDETTFSREIAPLAGGYASVYIGAPWWFLDSPDGLRRFREAVTDTAGFYNTAGFVDDTRAFCSIPVRHAIARRVDAAHCARLVAEHRLDADEAAETVVDLAYRLPRRIFRLDRSAA</sequence>
<keyword evidence="6 7" id="KW-0413">Isomerase</keyword>
<evidence type="ECO:0000313" key="8">
    <source>
        <dbReference type="Proteomes" id="UP000548476"/>
    </source>
</evidence>
<comment type="catalytic activity">
    <reaction evidence="1">
        <text>D-glucuronate = D-fructuronate</text>
        <dbReference type="Rhea" id="RHEA:13049"/>
        <dbReference type="ChEBI" id="CHEBI:58720"/>
        <dbReference type="ChEBI" id="CHEBI:59863"/>
        <dbReference type="EC" id="5.3.1.12"/>
    </reaction>
</comment>
<protein>
    <recommendedName>
        <fullName evidence="5">Uronate isomerase</fullName>
        <ecNumber evidence="4">5.3.1.12</ecNumber>
    </recommendedName>
</protein>
<name>A0A841FFI7_9ACTN</name>
<dbReference type="PANTHER" id="PTHR30068:SF4">
    <property type="entry name" value="URONATE ISOMERASE"/>
    <property type="match status" value="1"/>
</dbReference>
<evidence type="ECO:0000256" key="2">
    <source>
        <dbReference type="ARBA" id="ARBA00004892"/>
    </source>
</evidence>
<evidence type="ECO:0000313" key="7">
    <source>
        <dbReference type="EMBL" id="MBB6034355.1"/>
    </source>
</evidence>
<dbReference type="InterPro" id="IPR032466">
    <property type="entry name" value="Metal_Hydrolase"/>
</dbReference>
<dbReference type="Proteomes" id="UP000548476">
    <property type="component" value="Unassembled WGS sequence"/>
</dbReference>
<dbReference type="EMBL" id="JACHGT010000004">
    <property type="protein sequence ID" value="MBB6034355.1"/>
    <property type="molecule type" value="Genomic_DNA"/>
</dbReference>
<dbReference type="UniPathway" id="UPA00246"/>
<dbReference type="AlphaFoldDB" id="A0A841FFI7"/>
<dbReference type="PANTHER" id="PTHR30068">
    <property type="entry name" value="URONATE ISOMERASE"/>
    <property type="match status" value="1"/>
</dbReference>
<dbReference type="NCBIfam" id="NF002794">
    <property type="entry name" value="PRK02925.1"/>
    <property type="match status" value="1"/>
</dbReference>
<dbReference type="GO" id="GO:0008880">
    <property type="term" value="F:glucuronate isomerase activity"/>
    <property type="evidence" value="ECO:0007669"/>
    <property type="project" value="UniProtKB-EC"/>
</dbReference>
<evidence type="ECO:0000256" key="5">
    <source>
        <dbReference type="ARBA" id="ARBA00020555"/>
    </source>
</evidence>
<dbReference type="GO" id="GO:0042840">
    <property type="term" value="P:D-glucuronate catabolic process"/>
    <property type="evidence" value="ECO:0007669"/>
    <property type="project" value="TreeGrafter"/>
</dbReference>
<keyword evidence="8" id="KW-1185">Reference proteome</keyword>
<evidence type="ECO:0000256" key="3">
    <source>
        <dbReference type="ARBA" id="ARBA00008397"/>
    </source>
</evidence>
<accession>A0A841FFI7</accession>
<dbReference type="GO" id="GO:0019698">
    <property type="term" value="P:D-galacturonate catabolic process"/>
    <property type="evidence" value="ECO:0007669"/>
    <property type="project" value="TreeGrafter"/>
</dbReference>
<dbReference type="Gene3D" id="1.10.2020.10">
    <property type="entry name" value="uronate isomerase, domain 2, chain A"/>
    <property type="match status" value="1"/>
</dbReference>
<comment type="similarity">
    <text evidence="3">Belongs to the metallo-dependent hydrolases superfamily. Uronate isomerase family.</text>
</comment>
<dbReference type="Gene3D" id="3.20.20.140">
    <property type="entry name" value="Metal-dependent hydrolases"/>
    <property type="match status" value="1"/>
</dbReference>
<gene>
    <name evidence="7" type="ORF">HNR73_002205</name>
</gene>
<evidence type="ECO:0000256" key="1">
    <source>
        <dbReference type="ARBA" id="ARBA00001165"/>
    </source>
</evidence>
<proteinExistence type="inferred from homology"/>
<comment type="pathway">
    <text evidence="2">Carbohydrate metabolism; pentose and glucuronate interconversion.</text>
</comment>
<dbReference type="SUPFAM" id="SSF51556">
    <property type="entry name" value="Metallo-dependent hydrolases"/>
    <property type="match status" value="1"/>
</dbReference>
<evidence type="ECO:0000256" key="4">
    <source>
        <dbReference type="ARBA" id="ARBA00012546"/>
    </source>
</evidence>
<dbReference type="Pfam" id="PF02614">
    <property type="entry name" value="UxaC"/>
    <property type="match status" value="1"/>
</dbReference>
<dbReference type="InterPro" id="IPR003766">
    <property type="entry name" value="Uronate_isomerase"/>
</dbReference>
<dbReference type="RefSeq" id="WP_184787216.1">
    <property type="nucleotide sequence ID" value="NZ_BONT01000045.1"/>
</dbReference>